<dbReference type="EMBL" id="OZ075119">
    <property type="protein sequence ID" value="CAL5094509.1"/>
    <property type="molecule type" value="Genomic_DNA"/>
</dbReference>
<sequence length="445" mass="50227">MAEIVASAVASEAVSRVSSFLSGDQTSHESVEDKAERLEMAVLKIRSVVAVSEDLHISHLPLLHWKAKLKRIAQEGEDLLHVQKKRAIECNGVRDITAGNSISQYLIQTAKRFVPFCRREDEFSDNTLRRFERLADGADSFFRLVQFGGHPKKSVFLPSLTRSLLAGDSLEFSVQRESGNDHIMLWPWLDPDAESGLVACLSVSREDEVLWQKGFQMCVMFRLSEASNVLAIAMSCLELLPPQFDTASAAMRGVLTETIGQSDDRFSRSLSERSVWCCRCIQSYHRNDCELSTGDKHRERDRGTRSLSLPQSVFRITSYCYASPSIDRKGGGHPIQLEYHVSPYLLPEKHSDQFELVEQDVIWKLLPKVTNGFYDDERNHEADLPTQRQIWCPRSSMYCSVSPAISQPLTLSQAYLMECSGMTSRRRTAKRKSGSISKLQKIANA</sequence>
<dbReference type="InterPro" id="IPR013181">
    <property type="entry name" value="DUF1719"/>
</dbReference>
<protein>
    <submittedName>
        <fullName evidence="1">Uncharacterized protein</fullName>
    </submittedName>
</protein>
<dbReference type="Proteomes" id="UP001497457">
    <property type="component" value="Chromosome 9rd"/>
</dbReference>
<dbReference type="AlphaFoldDB" id="A0ABC9GG54"/>
<dbReference type="PANTHER" id="PTHR33377:SF52">
    <property type="entry name" value="RX N-TERMINAL DOMAIN-CONTAINING PROTEIN"/>
    <property type="match status" value="1"/>
</dbReference>
<dbReference type="PANTHER" id="PTHR33377">
    <property type="entry name" value="OS10G0134700 PROTEIN-RELATED"/>
    <property type="match status" value="1"/>
</dbReference>
<proteinExistence type="predicted"/>
<dbReference type="Pfam" id="PF08224">
    <property type="entry name" value="DUF1719"/>
    <property type="match status" value="1"/>
</dbReference>
<gene>
    <name evidence="1" type="ORF">URODEC1_LOCUS115871</name>
</gene>
<accession>A0ABC9GG54</accession>
<organism evidence="1 2">
    <name type="scientific">Urochloa decumbens</name>
    <dbReference type="NCBI Taxonomy" id="240449"/>
    <lineage>
        <taxon>Eukaryota</taxon>
        <taxon>Viridiplantae</taxon>
        <taxon>Streptophyta</taxon>
        <taxon>Embryophyta</taxon>
        <taxon>Tracheophyta</taxon>
        <taxon>Spermatophyta</taxon>
        <taxon>Magnoliopsida</taxon>
        <taxon>Liliopsida</taxon>
        <taxon>Poales</taxon>
        <taxon>Poaceae</taxon>
        <taxon>PACMAD clade</taxon>
        <taxon>Panicoideae</taxon>
        <taxon>Panicodae</taxon>
        <taxon>Paniceae</taxon>
        <taxon>Melinidinae</taxon>
        <taxon>Urochloa</taxon>
    </lineage>
</organism>
<reference evidence="2" key="1">
    <citation type="submission" date="2024-06" db="EMBL/GenBank/DDBJ databases">
        <authorList>
            <person name="Ryan C."/>
        </authorList>
    </citation>
    <scope>NUCLEOTIDE SEQUENCE [LARGE SCALE GENOMIC DNA]</scope>
</reference>
<reference evidence="1 2" key="2">
    <citation type="submission" date="2024-10" db="EMBL/GenBank/DDBJ databases">
        <authorList>
            <person name="Ryan C."/>
        </authorList>
    </citation>
    <scope>NUCLEOTIDE SEQUENCE [LARGE SCALE GENOMIC DNA]</scope>
</reference>
<name>A0ABC9GG54_9POAL</name>
<evidence type="ECO:0000313" key="1">
    <source>
        <dbReference type="EMBL" id="CAL5094509.1"/>
    </source>
</evidence>
<dbReference type="SMART" id="SM01157">
    <property type="entry name" value="DUF1719"/>
    <property type="match status" value="1"/>
</dbReference>
<evidence type="ECO:0000313" key="2">
    <source>
        <dbReference type="Proteomes" id="UP001497457"/>
    </source>
</evidence>
<keyword evidence="2" id="KW-1185">Reference proteome</keyword>